<dbReference type="EMBL" id="CM055099">
    <property type="protein sequence ID" value="KAJ7546771.1"/>
    <property type="molecule type" value="Genomic_DNA"/>
</dbReference>
<organism evidence="1 2">
    <name type="scientific">Diphasiastrum complanatum</name>
    <name type="common">Issler's clubmoss</name>
    <name type="synonym">Lycopodium complanatum</name>
    <dbReference type="NCBI Taxonomy" id="34168"/>
    <lineage>
        <taxon>Eukaryota</taxon>
        <taxon>Viridiplantae</taxon>
        <taxon>Streptophyta</taxon>
        <taxon>Embryophyta</taxon>
        <taxon>Tracheophyta</taxon>
        <taxon>Lycopodiopsida</taxon>
        <taxon>Lycopodiales</taxon>
        <taxon>Lycopodiaceae</taxon>
        <taxon>Lycopodioideae</taxon>
        <taxon>Diphasiastrum</taxon>
    </lineage>
</organism>
<gene>
    <name evidence="1" type="ORF">O6H91_08G053900</name>
</gene>
<comment type="caution">
    <text evidence="1">The sequence shown here is derived from an EMBL/GenBank/DDBJ whole genome shotgun (WGS) entry which is preliminary data.</text>
</comment>
<name>A0ACC2CXS6_DIPCM</name>
<accession>A0ACC2CXS6</accession>
<protein>
    <submittedName>
        <fullName evidence="1">Uncharacterized protein</fullName>
    </submittedName>
</protein>
<keyword evidence="2" id="KW-1185">Reference proteome</keyword>
<dbReference type="Proteomes" id="UP001162992">
    <property type="component" value="Chromosome 8"/>
</dbReference>
<reference evidence="2" key="1">
    <citation type="journal article" date="2024" name="Proc. Natl. Acad. Sci. U.S.A.">
        <title>Extraordinary preservation of gene collinearity over three hundred million years revealed in homosporous lycophytes.</title>
        <authorList>
            <person name="Li C."/>
            <person name="Wickell D."/>
            <person name="Kuo L.Y."/>
            <person name="Chen X."/>
            <person name="Nie B."/>
            <person name="Liao X."/>
            <person name="Peng D."/>
            <person name="Ji J."/>
            <person name="Jenkins J."/>
            <person name="Williams M."/>
            <person name="Shu S."/>
            <person name="Plott C."/>
            <person name="Barry K."/>
            <person name="Rajasekar S."/>
            <person name="Grimwood J."/>
            <person name="Han X."/>
            <person name="Sun S."/>
            <person name="Hou Z."/>
            <person name="He W."/>
            <person name="Dai G."/>
            <person name="Sun C."/>
            <person name="Schmutz J."/>
            <person name="Leebens-Mack J.H."/>
            <person name="Li F.W."/>
            <person name="Wang L."/>
        </authorList>
    </citation>
    <scope>NUCLEOTIDE SEQUENCE [LARGE SCALE GENOMIC DNA]</scope>
    <source>
        <strain evidence="2">cv. PW_Plant_1</strain>
    </source>
</reference>
<evidence type="ECO:0000313" key="1">
    <source>
        <dbReference type="EMBL" id="KAJ7546771.1"/>
    </source>
</evidence>
<sequence length="1155" mass="131533">MGPLKQEWTPDEEAALRAGVEKYGPGKWRAIQKDPKFGPWLTSRSNVDLKDKWRNMNGSPNVQGHPRTKRVLTLVEEVVPIKSLALMPAEATAVPISQVQGVPGKRKQQKSLALRCLETSGGMPVMNYTAGGLGAASTEPTAVEEFPIQDDAVMVDMESQVIMSGPPAAHLEVVNDSLPTASNHELECHELYGEVEEAPKDEEVENNGDKGKWGRKARLRRDKIEEIGVVPISFHVDMLSATLNHLKITRLTPPPLIPLCRIITNSAIRIIGSRILKWKDVYKTEGYLMGRGDFVLSLTTAKGSPIFVKDYVKTLWDPTWEKLSAEFDEMVLHDPNWSDMHGCMFLCWDGNHRLAGWMEAIHEDFMHDISKHAMVRATFIQPTKEGEMQLLASMNRINALNEVGAFHTDLKDQLYYVRRVAECSPDYFQKKFTPEELSEVEKIRKIEAKRGNVMWFPMTPYLLARVLFENDINKEMLEAREKVKSNRDTKSNKTLRELELAVQLRWANKLSKMLGVVNPTLGAEWFERITTMEPTTPGFHISLEKLHALRCANVANEVRNGWLAIALGSMRAQFGVPAGDRDFKQWLAKENWFTHLLDQARVLWENLREVVPITLGEFDDVIEYFMKMKMKYRKQLFAMHEPDMDYTKDAREQVDIQGSAKRLLWRLILSCNHYVIPVYLLQSIQNLLHALSLNQNRYVQNAVDGKEILRMPHVLKMWSQITTSMYSDKYHIRRKGGMTQWEVAHCPWWLDFPEGSCPDEERTLYDQHQRDKLHFEATATHLPVSAEDCTLFESRLESETLERGKNTRKKVKARRERRPKEESAQEITIGPSQKTWVAQKRRWEEYINRPLQDLSHGTNARVAYVCGDVLNIGRAFASRTLAPEMASVVEHMREMCAGPRKRRGKSVAYSADFIFMDFPTDFTPDGFFVDVPSWNIMTDALLDASLQLADALIDDDGWVVCILAVQHASLFHRCVRRCNLQLRRRAVLRGNDPFGVGPDGVKSHLLDVYILNRPGASSSPPKGVCDSIDPGHFSSDCDLWTHYLPSFGRFIDRSTGVPYRGGLEKSPVFMQFLLELYCKKGGVVFDPFVGCGSTIRACKITERHVVSMDSDRRLLQAVEAREGSFVAGQSIVANVVQVEDEDEPYVTVDLDDLMP</sequence>
<evidence type="ECO:0000313" key="2">
    <source>
        <dbReference type="Proteomes" id="UP001162992"/>
    </source>
</evidence>
<proteinExistence type="predicted"/>